<reference evidence="4 6" key="2">
    <citation type="submission" date="2015-06" db="EMBL/GenBank/DDBJ databases">
        <title>Improved classification and identification of acetic acid bacteria using matrix-assisted laser desorption/ionization time-of-flight mass spectrometry; Gluconobacter nephelii and Gluconobacter uchimurae are later heterotypic synonyms of Gluconobacter japonicus and Gluconobacter oxydans, respectively.</title>
        <authorList>
            <person name="Li L."/>
            <person name="Cleenwerck I."/>
            <person name="De Vuyst L."/>
            <person name="Vandamme P."/>
        </authorList>
    </citation>
    <scope>NUCLEOTIDE SEQUENCE [LARGE SCALE GENOMIC DNA]</scope>
    <source>
        <strain evidence="4 6">LMG 1663</strain>
    </source>
</reference>
<dbReference type="Gene3D" id="3.40.1740.10">
    <property type="entry name" value="VC0467-like"/>
    <property type="match status" value="1"/>
</dbReference>
<evidence type="ECO:0000256" key="1">
    <source>
        <dbReference type="ARBA" id="ARBA00009600"/>
    </source>
</evidence>
<comment type="similarity">
    <text evidence="1 2">Belongs to the UPF0301 (AlgH) family.</text>
</comment>
<dbReference type="Pfam" id="PF02622">
    <property type="entry name" value="DUF179"/>
    <property type="match status" value="1"/>
</dbReference>
<dbReference type="EMBL" id="LHZT01000092">
    <property type="protein sequence ID" value="KXV60351.1"/>
    <property type="molecule type" value="Genomic_DNA"/>
</dbReference>
<evidence type="ECO:0000313" key="4">
    <source>
        <dbReference type="EMBL" id="KXV60351.1"/>
    </source>
</evidence>
<dbReference type="Proteomes" id="UP000075411">
    <property type="component" value="Unassembled WGS sequence"/>
</dbReference>
<dbReference type="EMBL" id="JOKM01000122">
    <property type="protein sequence ID" value="KGB20707.1"/>
    <property type="molecule type" value="Genomic_DNA"/>
</dbReference>
<dbReference type="SUPFAM" id="SSF143456">
    <property type="entry name" value="VC0467-like"/>
    <property type="match status" value="1"/>
</dbReference>
<proteinExistence type="inferred from homology"/>
<dbReference type="PANTHER" id="PTHR30327">
    <property type="entry name" value="UNCHARACTERIZED PROTEIN YQGE"/>
    <property type="match status" value="1"/>
</dbReference>
<dbReference type="Proteomes" id="UP000029448">
    <property type="component" value="Unassembled WGS sequence"/>
</dbReference>
<dbReference type="AlphaFoldDB" id="A0A094YHB7"/>
<dbReference type="STRING" id="104102.AtDm6_3486"/>
<dbReference type="OrthoDB" id="9807486at2"/>
<sequence>MAFKHISLLQQSIQPGHSLTGLLLVASPALGDTPFARTVIYVCAHAHEGGAMGLVVNRRLPKPGLDDVLEQLEIGPIPPLRRIGVCAGGPVDETRGFVLHSSDWKSEGSLSVTGGVTLTASLDVLKDIAEGSGPEDALLAMGHASWGTGQLEEEIFRHDAWLLAPPSREIVFGQDYGAKWRQALAAIDIDPVRLTGQTGHA</sequence>
<dbReference type="InterPro" id="IPR003774">
    <property type="entry name" value="AlgH-like"/>
</dbReference>
<evidence type="ECO:0000256" key="2">
    <source>
        <dbReference type="HAMAP-Rule" id="MF_00758"/>
    </source>
</evidence>
<accession>A0A094YHB7</accession>
<keyword evidence="5" id="KW-1185">Reference proteome</keyword>
<evidence type="ECO:0000313" key="3">
    <source>
        <dbReference type="EMBL" id="KGB20707.1"/>
    </source>
</evidence>
<evidence type="ECO:0000313" key="5">
    <source>
        <dbReference type="Proteomes" id="UP000029448"/>
    </source>
</evidence>
<comment type="caution">
    <text evidence="3">The sequence shown here is derived from an EMBL/GenBank/DDBJ whole genome shotgun (WGS) entry which is preliminary data.</text>
</comment>
<dbReference type="HAMAP" id="MF_00758">
    <property type="entry name" value="UPF0301"/>
    <property type="match status" value="1"/>
</dbReference>
<evidence type="ECO:0000313" key="6">
    <source>
        <dbReference type="Proteomes" id="UP000075411"/>
    </source>
</evidence>
<dbReference type="PATRIC" id="fig|104102.12.peg.3048"/>
<dbReference type="GeneID" id="89478878"/>
<dbReference type="GO" id="GO:0005829">
    <property type="term" value="C:cytosol"/>
    <property type="evidence" value="ECO:0007669"/>
    <property type="project" value="TreeGrafter"/>
</dbReference>
<gene>
    <name evidence="4" type="ORF">AD947_02415</name>
    <name evidence="3" type="ORF">AtDm6_3486</name>
</gene>
<organism evidence="3 5">
    <name type="scientific">Acetobacter tropicalis</name>
    <dbReference type="NCBI Taxonomy" id="104102"/>
    <lineage>
        <taxon>Bacteria</taxon>
        <taxon>Pseudomonadati</taxon>
        <taxon>Pseudomonadota</taxon>
        <taxon>Alphaproteobacteria</taxon>
        <taxon>Acetobacterales</taxon>
        <taxon>Acetobacteraceae</taxon>
        <taxon>Acetobacter</taxon>
    </lineage>
</organism>
<dbReference type="PANTHER" id="PTHR30327:SF1">
    <property type="entry name" value="UPF0301 PROTEIN YQGE"/>
    <property type="match status" value="1"/>
</dbReference>
<dbReference type="RefSeq" id="WP_052051572.1">
    <property type="nucleotide sequence ID" value="NZ_JACAOJ010000029.1"/>
</dbReference>
<name>A0A094YHB7_9PROT</name>
<reference evidence="3 5" key="1">
    <citation type="submission" date="2014-06" db="EMBL/GenBank/DDBJ databases">
        <title>Functional and comparative genomic analyses of the Drosophila gut microbiota identify candidate symbiosis factors.</title>
        <authorList>
            <person name="Newell P.D."/>
            <person name="Chaston J.M."/>
            <person name="Douglas A.E."/>
        </authorList>
    </citation>
    <scope>NUCLEOTIDE SEQUENCE [LARGE SCALE GENOMIC DNA]</scope>
    <source>
        <strain evidence="3 5">DmCS_006</strain>
    </source>
</reference>
<protein>
    <recommendedName>
        <fullName evidence="2">UPF0301 protein AD947_02415</fullName>
    </recommendedName>
</protein>